<dbReference type="PANTHER" id="PTHR18919:SF107">
    <property type="entry name" value="ACETYL-COA ACETYLTRANSFERASE, CYTOSOLIC"/>
    <property type="match status" value="1"/>
</dbReference>
<dbReference type="InterPro" id="IPR020610">
    <property type="entry name" value="Thiolase_AS"/>
</dbReference>
<comment type="similarity">
    <text evidence="1 5">Belongs to the thiolase-like superfamily. Thiolase family.</text>
</comment>
<evidence type="ECO:0000256" key="3">
    <source>
        <dbReference type="ARBA" id="ARBA00023315"/>
    </source>
</evidence>
<name>E8U557_DEIML</name>
<dbReference type="STRING" id="709986.Deima_0537"/>
<dbReference type="Gene3D" id="3.40.47.10">
    <property type="match status" value="1"/>
</dbReference>
<dbReference type="Pfam" id="PF00108">
    <property type="entry name" value="Thiolase_N"/>
    <property type="match status" value="1"/>
</dbReference>
<keyword evidence="3 5" id="KW-0012">Acyltransferase</keyword>
<dbReference type="PIRSF" id="PIRSF000429">
    <property type="entry name" value="Ac-CoA_Ac_transf"/>
    <property type="match status" value="1"/>
</dbReference>
<feature type="active site" description="Proton acceptor" evidence="4">
    <location>
        <position position="342"/>
    </location>
</feature>
<dbReference type="Proteomes" id="UP000008635">
    <property type="component" value="Chromosome"/>
</dbReference>
<evidence type="ECO:0000313" key="8">
    <source>
        <dbReference type="EMBL" id="ADV66196.1"/>
    </source>
</evidence>
<dbReference type="InterPro" id="IPR020617">
    <property type="entry name" value="Thiolase_C"/>
</dbReference>
<gene>
    <name evidence="8" type="ordered locus">Deima_0537</name>
</gene>
<accession>E8U557</accession>
<dbReference type="OrthoDB" id="9764892at2"/>
<evidence type="ECO:0000259" key="6">
    <source>
        <dbReference type="Pfam" id="PF00108"/>
    </source>
</evidence>
<feature type="domain" description="Thiolase C-terminal" evidence="7">
    <location>
        <begin position="264"/>
        <end position="383"/>
    </location>
</feature>
<dbReference type="EMBL" id="CP002454">
    <property type="protein sequence ID" value="ADV66196.1"/>
    <property type="molecule type" value="Genomic_DNA"/>
</dbReference>
<evidence type="ECO:0000313" key="9">
    <source>
        <dbReference type="Proteomes" id="UP000008635"/>
    </source>
</evidence>
<dbReference type="InterPro" id="IPR016039">
    <property type="entry name" value="Thiolase-like"/>
</dbReference>
<dbReference type="CDD" id="cd00751">
    <property type="entry name" value="thiolase"/>
    <property type="match status" value="1"/>
</dbReference>
<dbReference type="Pfam" id="PF02803">
    <property type="entry name" value="Thiolase_C"/>
    <property type="match status" value="1"/>
</dbReference>
<dbReference type="PROSITE" id="PS00099">
    <property type="entry name" value="THIOLASE_3"/>
    <property type="match status" value="1"/>
</dbReference>
<dbReference type="InterPro" id="IPR020613">
    <property type="entry name" value="Thiolase_CS"/>
</dbReference>
<dbReference type="InterPro" id="IPR020616">
    <property type="entry name" value="Thiolase_N"/>
</dbReference>
<reference evidence="8 9" key="1">
    <citation type="journal article" date="2011" name="Stand. Genomic Sci.">
        <title>Complete genome sequence of Deinococcus maricopensis type strain (LB-34).</title>
        <authorList>
            <person name="Pukall R."/>
            <person name="Zeytun A."/>
            <person name="Lucas S."/>
            <person name="Lapidus A."/>
            <person name="Hammon N."/>
            <person name="Deshpande S."/>
            <person name="Nolan M."/>
            <person name="Cheng J.F."/>
            <person name="Pitluck S."/>
            <person name="Liolios K."/>
            <person name="Pagani I."/>
            <person name="Mikhailova N."/>
            <person name="Ivanova N."/>
            <person name="Mavromatis K."/>
            <person name="Pati A."/>
            <person name="Tapia R."/>
            <person name="Han C."/>
            <person name="Goodwin L."/>
            <person name="Chen A."/>
            <person name="Palaniappan K."/>
            <person name="Land M."/>
            <person name="Hauser L."/>
            <person name="Chang Y.J."/>
            <person name="Jeffries C.D."/>
            <person name="Brambilla E.M."/>
            <person name="Rohde M."/>
            <person name="Goker M."/>
            <person name="Detter J.C."/>
            <person name="Woyke T."/>
            <person name="Bristow J."/>
            <person name="Eisen J.A."/>
            <person name="Markowitz V."/>
            <person name="Hugenholtz P."/>
            <person name="Kyrpides N.C."/>
            <person name="Klenk H.P."/>
        </authorList>
    </citation>
    <scope>NUCLEOTIDE SEQUENCE [LARGE SCALE GENOMIC DNA]</scope>
    <source>
        <strain evidence="9">DSM 21211 / LMG 22137 / NRRL B-23946 / LB-34</strain>
    </source>
</reference>
<evidence type="ECO:0000256" key="1">
    <source>
        <dbReference type="ARBA" id="ARBA00010982"/>
    </source>
</evidence>
<dbReference type="GO" id="GO:0003985">
    <property type="term" value="F:acetyl-CoA C-acetyltransferase activity"/>
    <property type="evidence" value="ECO:0007669"/>
    <property type="project" value="UniProtKB-EC"/>
</dbReference>
<dbReference type="SUPFAM" id="SSF53901">
    <property type="entry name" value="Thiolase-like"/>
    <property type="match status" value="2"/>
</dbReference>
<dbReference type="AlphaFoldDB" id="E8U557"/>
<dbReference type="PANTHER" id="PTHR18919">
    <property type="entry name" value="ACETYL-COA C-ACYLTRANSFERASE"/>
    <property type="match status" value="1"/>
</dbReference>
<evidence type="ECO:0000256" key="4">
    <source>
        <dbReference type="PIRSR" id="PIRSR000429-1"/>
    </source>
</evidence>
<feature type="active site" description="Acyl-thioester intermediate" evidence="4">
    <location>
        <position position="88"/>
    </location>
</feature>
<organism evidence="8 9">
    <name type="scientific">Deinococcus maricopensis (strain DSM 21211 / LMG 22137 / NRRL B-23946 / LB-34)</name>
    <dbReference type="NCBI Taxonomy" id="709986"/>
    <lineage>
        <taxon>Bacteria</taxon>
        <taxon>Thermotogati</taxon>
        <taxon>Deinococcota</taxon>
        <taxon>Deinococci</taxon>
        <taxon>Deinococcales</taxon>
        <taxon>Deinococcaceae</taxon>
        <taxon>Deinococcus</taxon>
    </lineage>
</organism>
<dbReference type="RefSeq" id="WP_013555701.1">
    <property type="nucleotide sequence ID" value="NC_014958.1"/>
</dbReference>
<evidence type="ECO:0000256" key="5">
    <source>
        <dbReference type="RuleBase" id="RU003557"/>
    </source>
</evidence>
<sequence>MNSVVLVAGARTAVGAMGGAFRDTPDYELGQVALTGALERAGVRADALDLLVMGQVLTAGEAAYNPRRIGLSVGMREVTPQYGVNQLCGSGLRAAYNAWMSLALGEVRLVAAGGVENMSRAPYLLPEARFGKKLGHMAMVDSLTKALTCGVTDVPMGITAENIAERQGLTREAQDAFSVESHRRALAAQASGRLAREIVPVQTKKGLVDTDERPQETSLEALGKLKPAFRKDGTVTAGNASGINDGAAFMILADEAYARAEGLPILARLRGFTSAGVAPDVMGLGPSIAVPKLLDAHGLSVPDIGVWELNEAFAAQALGVMNDLKLPEDRVNLNGGAVALGHPVGMSGARVLYSLVEELRDRGGLGVATLCIGGGQGIAALVEAV</sequence>
<evidence type="ECO:0000256" key="2">
    <source>
        <dbReference type="ARBA" id="ARBA00022679"/>
    </source>
</evidence>
<dbReference type="EC" id="2.3.1.9" evidence="8"/>
<dbReference type="InterPro" id="IPR002155">
    <property type="entry name" value="Thiolase"/>
</dbReference>
<dbReference type="KEGG" id="dmr:Deima_0537"/>
<keyword evidence="9" id="KW-1185">Reference proteome</keyword>
<evidence type="ECO:0000259" key="7">
    <source>
        <dbReference type="Pfam" id="PF02803"/>
    </source>
</evidence>
<reference evidence="9" key="2">
    <citation type="submission" date="2011-01" db="EMBL/GenBank/DDBJ databases">
        <title>The complete genome of Deinococcus maricopensis DSM 21211.</title>
        <authorList>
            <consortium name="US DOE Joint Genome Institute (JGI-PGF)"/>
            <person name="Lucas S."/>
            <person name="Copeland A."/>
            <person name="Lapidus A."/>
            <person name="Goodwin L."/>
            <person name="Pitluck S."/>
            <person name="Kyrpides N."/>
            <person name="Mavromatis K."/>
            <person name="Pagani I."/>
            <person name="Ivanova N."/>
            <person name="Ovchinnikova G."/>
            <person name="Zeytun A."/>
            <person name="Detter J.C."/>
            <person name="Han C."/>
            <person name="Land M."/>
            <person name="Hauser L."/>
            <person name="Markowitz V."/>
            <person name="Cheng J.-F."/>
            <person name="Hugenholtz P."/>
            <person name="Woyke T."/>
            <person name="Wu D."/>
            <person name="Pukall R."/>
            <person name="Gehrich-Schroeter G."/>
            <person name="Brambilla E."/>
            <person name="Klenk H.-P."/>
            <person name="Eisen J.A."/>
        </authorList>
    </citation>
    <scope>NUCLEOTIDE SEQUENCE [LARGE SCALE GENOMIC DNA]</scope>
    <source>
        <strain evidence="9">DSM 21211 / LMG 22137 / NRRL B-23946 / LB-34</strain>
    </source>
</reference>
<dbReference type="eggNOG" id="COG0183">
    <property type="taxonomic scope" value="Bacteria"/>
</dbReference>
<keyword evidence="2 5" id="KW-0808">Transferase</keyword>
<feature type="active site" description="Proton acceptor" evidence="4">
    <location>
        <position position="371"/>
    </location>
</feature>
<proteinExistence type="inferred from homology"/>
<protein>
    <submittedName>
        <fullName evidence="8">Acetyl-CoA acetyltransferase</fullName>
        <ecNumber evidence="8">2.3.1.9</ecNumber>
    </submittedName>
</protein>
<dbReference type="HOGENOM" id="CLU_031026_0_0_0"/>
<dbReference type="NCBIfam" id="TIGR01930">
    <property type="entry name" value="AcCoA-C-Actrans"/>
    <property type="match status" value="1"/>
</dbReference>
<dbReference type="PROSITE" id="PS00737">
    <property type="entry name" value="THIOLASE_2"/>
    <property type="match status" value="1"/>
</dbReference>
<dbReference type="FunFam" id="3.40.47.10:FF:000010">
    <property type="entry name" value="Acetyl-CoA acetyltransferase (Thiolase)"/>
    <property type="match status" value="1"/>
</dbReference>
<feature type="domain" description="Thiolase N-terminal" evidence="6">
    <location>
        <begin position="4"/>
        <end position="255"/>
    </location>
</feature>